<gene>
    <name evidence="5" type="ORF">UFOPK1591_00657</name>
</gene>
<dbReference type="Gene3D" id="1.10.1070.20">
    <property type="match status" value="1"/>
</dbReference>
<accession>A0A6J6DEH1</accession>
<evidence type="ECO:0000256" key="2">
    <source>
        <dbReference type="ARBA" id="ARBA00022777"/>
    </source>
</evidence>
<dbReference type="InterPro" id="IPR052028">
    <property type="entry name" value="HipA_Ser/Thr_kinase"/>
</dbReference>
<evidence type="ECO:0000256" key="1">
    <source>
        <dbReference type="ARBA" id="ARBA00022679"/>
    </source>
</evidence>
<dbReference type="GO" id="GO:0004674">
    <property type="term" value="F:protein serine/threonine kinase activity"/>
    <property type="evidence" value="ECO:0007669"/>
    <property type="project" value="TreeGrafter"/>
</dbReference>
<reference evidence="5" key="1">
    <citation type="submission" date="2020-05" db="EMBL/GenBank/DDBJ databases">
        <authorList>
            <person name="Chiriac C."/>
            <person name="Salcher M."/>
            <person name="Ghai R."/>
            <person name="Kavagutti S V."/>
        </authorList>
    </citation>
    <scope>NUCLEOTIDE SEQUENCE</scope>
</reference>
<dbReference type="Pfam" id="PF13657">
    <property type="entry name" value="Couple_hipA"/>
    <property type="match status" value="1"/>
</dbReference>
<evidence type="ECO:0000259" key="3">
    <source>
        <dbReference type="Pfam" id="PF07804"/>
    </source>
</evidence>
<proteinExistence type="predicted"/>
<protein>
    <submittedName>
        <fullName evidence="5">Unannotated protein</fullName>
    </submittedName>
</protein>
<dbReference type="InterPro" id="IPR017508">
    <property type="entry name" value="HipA_N1"/>
</dbReference>
<name>A0A6J6DEH1_9ZZZZ</name>
<dbReference type="AlphaFoldDB" id="A0A6J6DEH1"/>
<evidence type="ECO:0000259" key="4">
    <source>
        <dbReference type="Pfam" id="PF13657"/>
    </source>
</evidence>
<organism evidence="5">
    <name type="scientific">freshwater metagenome</name>
    <dbReference type="NCBI Taxonomy" id="449393"/>
    <lineage>
        <taxon>unclassified sequences</taxon>
        <taxon>metagenomes</taxon>
        <taxon>ecological metagenomes</taxon>
    </lineage>
</organism>
<dbReference type="NCBIfam" id="TIGR03071">
    <property type="entry name" value="couple_hipA"/>
    <property type="match status" value="1"/>
</dbReference>
<dbReference type="PANTHER" id="PTHR37419:SF1">
    <property type="entry name" value="SERINE_THREONINE-PROTEIN KINASE TOXIN HIPA"/>
    <property type="match status" value="1"/>
</dbReference>
<keyword evidence="2" id="KW-0418">Kinase</keyword>
<sequence>MRLAIELYGQRIGALEGDARTFDVTVVAEAIEHFGMNSTVLSVAIPLSPHLRRDHASRRRNWFAELLPEGDQYEFMLAQSGLRAGDTLGFLAHYGRDIAGAVQLWNLDDPTEPRTPELRAVNDVQIRELLTSPMMTPLANAPREGRTSLGGVQPKIVLVRTTTGWAQALGGWPSTHILKPELQDVRAHIIYDEEYGSRLAREVGLAAFDTRIETFDGQRALVIERFDRADGVRIHQEDFSQALGASRIEKYQEFGGVTSLARIARVLATHTSVSELRRFARMVVFGMVINNLDMHAKNIGLLHQESGEVTLAPAYDNVPFVRGEAGGSDGRLALAVNGSYESDTVTRGDLVAEISSWGVSRVEPLVDDMLDSVRAAVESQRPGQDAHPQIFDTIGYRLRQLTR</sequence>
<dbReference type="GO" id="GO:0005829">
    <property type="term" value="C:cytosol"/>
    <property type="evidence" value="ECO:0007669"/>
    <property type="project" value="TreeGrafter"/>
</dbReference>
<dbReference type="InterPro" id="IPR012893">
    <property type="entry name" value="HipA-like_C"/>
</dbReference>
<dbReference type="EMBL" id="CAEZTD010000039">
    <property type="protein sequence ID" value="CAB4559858.1"/>
    <property type="molecule type" value="Genomic_DNA"/>
</dbReference>
<evidence type="ECO:0000313" key="5">
    <source>
        <dbReference type="EMBL" id="CAB4559858.1"/>
    </source>
</evidence>
<feature type="domain" description="HipA-like C-terminal" evidence="3">
    <location>
        <begin position="147"/>
        <end position="374"/>
    </location>
</feature>
<feature type="domain" description="HipA N-terminal subdomain 1" evidence="4">
    <location>
        <begin position="4"/>
        <end position="104"/>
    </location>
</feature>
<keyword evidence="1" id="KW-0808">Transferase</keyword>
<dbReference type="Pfam" id="PF07804">
    <property type="entry name" value="HipA_C"/>
    <property type="match status" value="1"/>
</dbReference>
<dbReference type="PANTHER" id="PTHR37419">
    <property type="entry name" value="SERINE/THREONINE-PROTEIN KINASE TOXIN HIPA"/>
    <property type="match status" value="1"/>
</dbReference>